<organism evidence="3 4">
    <name type="scientific">Lysobacter concretionis Ko07 = DSM 16239</name>
    <dbReference type="NCBI Taxonomy" id="1122185"/>
    <lineage>
        <taxon>Bacteria</taxon>
        <taxon>Pseudomonadati</taxon>
        <taxon>Pseudomonadota</taxon>
        <taxon>Gammaproteobacteria</taxon>
        <taxon>Lysobacterales</taxon>
        <taxon>Lysobacteraceae</taxon>
        <taxon>Novilysobacter</taxon>
    </lineage>
</organism>
<dbReference type="EMBL" id="AVPS01000008">
    <property type="protein sequence ID" value="KGM51208.1"/>
    <property type="molecule type" value="Genomic_DNA"/>
</dbReference>
<dbReference type="InterPro" id="IPR016830">
    <property type="entry name" value="UbiT"/>
</dbReference>
<accession>A0A0A0EM42</accession>
<dbReference type="Gene3D" id="1.20.59.10">
    <property type="entry name" value="Chorismate mutase"/>
    <property type="match status" value="1"/>
</dbReference>
<dbReference type="STRING" id="1122185.N792_12570"/>
<keyword evidence="1" id="KW-0831">Ubiquinone biosynthesis</keyword>
<dbReference type="InterPro" id="IPR036979">
    <property type="entry name" value="CM_dom_sf"/>
</dbReference>
<gene>
    <name evidence="1" type="primary">ubiT</name>
    <name evidence="3" type="ORF">N792_12570</name>
</gene>
<sequence length="291" mass="31682">MPPTTPDPVALAWVRRAIDGVDDAMLLLLAGRGRLARHAARIKQRAGVPGRDAGREARVHARAQSLASRIGLPAATARAMTCLAIDHACRQQGLATDLDQGRQPAIHRMIVPAMHDTSAHNAPSPRHSALLRLIPPPSRLAPLLRVVPLTAQRRLLERAMQRVLAAPLADGTLDFMQGRRLGIEVTDLGLRWVIEQHGTRLTVTDEAPEASVRGTATDLLLLASRLEDADTLFFQRRLVLTGDTELGLTARNLLERLPWESVPLGLRIGLNRGARLARAARTAHAAGRQRT</sequence>
<dbReference type="InterPro" id="IPR002701">
    <property type="entry name" value="CM_II_prokaryot"/>
</dbReference>
<dbReference type="Pfam" id="PF01817">
    <property type="entry name" value="CM_2"/>
    <property type="match status" value="1"/>
</dbReference>
<dbReference type="GO" id="GO:0046417">
    <property type="term" value="P:chorismate metabolic process"/>
    <property type="evidence" value="ECO:0007669"/>
    <property type="project" value="InterPro"/>
</dbReference>
<feature type="domain" description="Chorismate mutase" evidence="2">
    <location>
        <begin position="5"/>
        <end position="96"/>
    </location>
</feature>
<comment type="similarity">
    <text evidence="1">Belongs to the UbiT family.</text>
</comment>
<evidence type="ECO:0000313" key="3">
    <source>
        <dbReference type="EMBL" id="KGM51208.1"/>
    </source>
</evidence>
<dbReference type="SUPFAM" id="SSF55718">
    <property type="entry name" value="SCP-like"/>
    <property type="match status" value="1"/>
</dbReference>
<proteinExistence type="inferred from homology"/>
<dbReference type="GO" id="GO:0006744">
    <property type="term" value="P:ubiquinone biosynthetic process"/>
    <property type="evidence" value="ECO:0007669"/>
    <property type="project" value="UniProtKB-UniRule"/>
</dbReference>
<comment type="caution">
    <text evidence="3">The sequence shown here is derived from an EMBL/GenBank/DDBJ whole genome shotgun (WGS) entry which is preliminary data.</text>
</comment>
<dbReference type="UniPathway" id="UPA00232"/>
<evidence type="ECO:0000256" key="1">
    <source>
        <dbReference type="HAMAP-Rule" id="MF_02231"/>
    </source>
</evidence>
<dbReference type="Pfam" id="PF02036">
    <property type="entry name" value="SCP2"/>
    <property type="match status" value="1"/>
</dbReference>
<dbReference type="OrthoDB" id="5292463at2"/>
<dbReference type="PROSITE" id="PS51168">
    <property type="entry name" value="CHORISMATE_MUT_2"/>
    <property type="match status" value="1"/>
</dbReference>
<dbReference type="SUPFAM" id="SSF48600">
    <property type="entry name" value="Chorismate mutase II"/>
    <property type="match status" value="1"/>
</dbReference>
<dbReference type="GO" id="GO:0004106">
    <property type="term" value="F:chorismate mutase activity"/>
    <property type="evidence" value="ECO:0007669"/>
    <property type="project" value="InterPro"/>
</dbReference>
<comment type="function">
    <text evidence="1">Required for O(2)-independent ubiquinone (coenzyme Q) biosynthesis. Likely functions as an accessory factor.</text>
</comment>
<dbReference type="InterPro" id="IPR036527">
    <property type="entry name" value="SCP2_sterol-bd_dom_sf"/>
</dbReference>
<keyword evidence="4" id="KW-1185">Reference proteome</keyword>
<reference evidence="3 4" key="1">
    <citation type="submission" date="2013-08" db="EMBL/GenBank/DDBJ databases">
        <title>Genome sequencing of Lysobacter.</title>
        <authorList>
            <person name="Zhang S."/>
            <person name="Wang G."/>
        </authorList>
    </citation>
    <scope>NUCLEOTIDE SEQUENCE [LARGE SCALE GENOMIC DNA]</scope>
    <source>
        <strain evidence="3 4">Ko07</strain>
    </source>
</reference>
<dbReference type="AlphaFoldDB" id="A0A0A0EM42"/>
<dbReference type="InterPro" id="IPR003033">
    <property type="entry name" value="SCP2_sterol-bd_dom"/>
</dbReference>
<dbReference type="eggNOG" id="COG3154">
    <property type="taxonomic scope" value="Bacteria"/>
</dbReference>
<evidence type="ECO:0000313" key="4">
    <source>
        <dbReference type="Proteomes" id="UP000030017"/>
    </source>
</evidence>
<evidence type="ECO:0000259" key="2">
    <source>
        <dbReference type="PROSITE" id="PS51168"/>
    </source>
</evidence>
<dbReference type="HAMAP" id="MF_02231">
    <property type="entry name" value="UbiT"/>
    <property type="match status" value="1"/>
</dbReference>
<name>A0A0A0EM42_9GAMM</name>
<comment type="pathway">
    <text evidence="1">Cofactor biosynthesis; ubiquinone biosynthesis.</text>
</comment>
<dbReference type="InterPro" id="IPR036263">
    <property type="entry name" value="Chorismate_II_sf"/>
</dbReference>
<protein>
    <recommendedName>
        <fullName evidence="1">Ubiquinone biosynthesis accessory factor UbiT</fullName>
    </recommendedName>
</protein>
<dbReference type="Proteomes" id="UP000030017">
    <property type="component" value="Unassembled WGS sequence"/>
</dbReference>
<dbReference type="SMART" id="SM00830">
    <property type="entry name" value="CM_2"/>
    <property type="match status" value="1"/>
</dbReference>